<sequence length="90" mass="10036">MVLVSLIILGGVFLGFILTLRKSLKRKLIIWGIITMFIITPFLGWIISILVGIIEGDGFAAVGMMMLLFPTFFIIGLVLLIVGFFRKEAF</sequence>
<keyword evidence="1" id="KW-0472">Membrane</keyword>
<proteinExistence type="predicted"/>
<dbReference type="OrthoDB" id="2442156at2"/>
<gene>
    <name evidence="2" type="ORF">FG384_06870</name>
</gene>
<keyword evidence="3" id="KW-1185">Reference proteome</keyword>
<accession>A0A544TT16</accession>
<dbReference type="EMBL" id="VDGI01000005">
    <property type="protein sequence ID" value="TQR20583.1"/>
    <property type="molecule type" value="Genomic_DNA"/>
</dbReference>
<evidence type="ECO:0000313" key="2">
    <source>
        <dbReference type="EMBL" id="TQR20583.1"/>
    </source>
</evidence>
<name>A0A544TT16_9BACI</name>
<reference evidence="2 3" key="1">
    <citation type="submission" date="2019-06" db="EMBL/GenBank/DDBJ databases">
        <title>Psychrobacillus vulpis sp. nov., a new species isolated from feces of a red fox that inhabits in The Tablas de Daimiel Natural Park, Albacete, Spain.</title>
        <authorList>
            <person name="Rodriguez M."/>
            <person name="Reina J.C."/>
            <person name="Bejar V."/>
            <person name="Llamas I."/>
        </authorList>
    </citation>
    <scope>NUCLEOTIDE SEQUENCE [LARGE SCALE GENOMIC DNA]</scope>
    <source>
        <strain evidence="2 3">Z8</strain>
    </source>
</reference>
<evidence type="ECO:0000313" key="3">
    <source>
        <dbReference type="Proteomes" id="UP000316626"/>
    </source>
</evidence>
<feature type="transmembrane region" description="Helical" evidence="1">
    <location>
        <begin position="6"/>
        <end position="21"/>
    </location>
</feature>
<dbReference type="Proteomes" id="UP000316626">
    <property type="component" value="Unassembled WGS sequence"/>
</dbReference>
<evidence type="ECO:0000256" key="1">
    <source>
        <dbReference type="SAM" id="Phobius"/>
    </source>
</evidence>
<organism evidence="2 3">
    <name type="scientific">Psychrobacillus vulpis</name>
    <dbReference type="NCBI Taxonomy" id="2325572"/>
    <lineage>
        <taxon>Bacteria</taxon>
        <taxon>Bacillati</taxon>
        <taxon>Bacillota</taxon>
        <taxon>Bacilli</taxon>
        <taxon>Bacillales</taxon>
        <taxon>Bacillaceae</taxon>
        <taxon>Psychrobacillus</taxon>
    </lineage>
</organism>
<keyword evidence="1" id="KW-1133">Transmembrane helix</keyword>
<feature type="transmembrane region" description="Helical" evidence="1">
    <location>
        <begin position="28"/>
        <end position="54"/>
    </location>
</feature>
<keyword evidence="1" id="KW-0812">Transmembrane</keyword>
<dbReference type="AlphaFoldDB" id="A0A544TT16"/>
<feature type="transmembrane region" description="Helical" evidence="1">
    <location>
        <begin position="60"/>
        <end position="85"/>
    </location>
</feature>
<protein>
    <submittedName>
        <fullName evidence="2">Uncharacterized protein</fullName>
    </submittedName>
</protein>
<comment type="caution">
    <text evidence="2">The sequence shown here is derived from an EMBL/GenBank/DDBJ whole genome shotgun (WGS) entry which is preliminary data.</text>
</comment>